<dbReference type="Proteomes" id="UP000198598">
    <property type="component" value="Unassembled WGS sequence"/>
</dbReference>
<accession>A0A1I1W5Y6</accession>
<dbReference type="InterPro" id="IPR011051">
    <property type="entry name" value="RmlC_Cupin_sf"/>
</dbReference>
<dbReference type="Pfam" id="PF00190">
    <property type="entry name" value="Cupin_1"/>
    <property type="match status" value="1"/>
</dbReference>
<dbReference type="Gene3D" id="2.60.120.10">
    <property type="entry name" value="Jelly Rolls"/>
    <property type="match status" value="1"/>
</dbReference>
<sequence>MHWHPNADEWQYNIAGTAEMTVFLAEGEAVTEQFEAGDVGYAPMGAGHYIKNTGTDVYRILIGFNSGHYQAIDLSEWLTGNPEALLKSNFSISGDLVQKLPSKKLFIVP</sequence>
<dbReference type="STRING" id="662367.SAMN05216167_10881"/>
<dbReference type="InterPro" id="IPR051610">
    <property type="entry name" value="GPI/OXD"/>
</dbReference>
<dbReference type="SMART" id="SM00835">
    <property type="entry name" value="Cupin_1"/>
    <property type="match status" value="1"/>
</dbReference>
<dbReference type="GO" id="GO:0046872">
    <property type="term" value="F:metal ion binding"/>
    <property type="evidence" value="ECO:0007669"/>
    <property type="project" value="UniProtKB-KW"/>
</dbReference>
<dbReference type="EMBL" id="FOLQ01000008">
    <property type="protein sequence ID" value="SFD88773.1"/>
    <property type="molecule type" value="Genomic_DNA"/>
</dbReference>
<evidence type="ECO:0000313" key="3">
    <source>
        <dbReference type="EMBL" id="SFD88773.1"/>
    </source>
</evidence>
<feature type="domain" description="Cupin type-1" evidence="2">
    <location>
        <begin position="1"/>
        <end position="98"/>
    </location>
</feature>
<gene>
    <name evidence="3" type="ORF">SAMN05216167_10881</name>
</gene>
<reference evidence="3 4" key="1">
    <citation type="submission" date="2016-10" db="EMBL/GenBank/DDBJ databases">
        <authorList>
            <person name="de Groot N.N."/>
        </authorList>
    </citation>
    <scope>NUCLEOTIDE SEQUENCE [LARGE SCALE GENOMIC DNA]</scope>
    <source>
        <strain evidence="3 4">DSM 26130</strain>
    </source>
</reference>
<evidence type="ECO:0000259" key="2">
    <source>
        <dbReference type="SMART" id="SM00835"/>
    </source>
</evidence>
<keyword evidence="1" id="KW-0479">Metal-binding</keyword>
<proteinExistence type="predicted"/>
<name>A0A1I1W5Y6_9BACT</name>
<organism evidence="3 4">
    <name type="scientific">Spirosoma endophyticum</name>
    <dbReference type="NCBI Taxonomy" id="662367"/>
    <lineage>
        <taxon>Bacteria</taxon>
        <taxon>Pseudomonadati</taxon>
        <taxon>Bacteroidota</taxon>
        <taxon>Cytophagia</taxon>
        <taxon>Cytophagales</taxon>
        <taxon>Cytophagaceae</taxon>
        <taxon>Spirosoma</taxon>
    </lineage>
</organism>
<dbReference type="InterPro" id="IPR006045">
    <property type="entry name" value="Cupin_1"/>
</dbReference>
<dbReference type="PANTHER" id="PTHR35848">
    <property type="entry name" value="OXALATE-BINDING PROTEIN"/>
    <property type="match status" value="1"/>
</dbReference>
<evidence type="ECO:0000256" key="1">
    <source>
        <dbReference type="ARBA" id="ARBA00022723"/>
    </source>
</evidence>
<evidence type="ECO:0000313" key="4">
    <source>
        <dbReference type="Proteomes" id="UP000198598"/>
    </source>
</evidence>
<dbReference type="InterPro" id="IPR014710">
    <property type="entry name" value="RmlC-like_jellyroll"/>
</dbReference>
<keyword evidence="4" id="KW-1185">Reference proteome</keyword>
<protein>
    <submittedName>
        <fullName evidence="3">Cupin</fullName>
    </submittedName>
</protein>
<dbReference type="AlphaFoldDB" id="A0A1I1W5Y6"/>
<dbReference type="PANTHER" id="PTHR35848:SF9">
    <property type="entry name" value="SLL1358 PROTEIN"/>
    <property type="match status" value="1"/>
</dbReference>
<dbReference type="SUPFAM" id="SSF51182">
    <property type="entry name" value="RmlC-like cupins"/>
    <property type="match status" value="1"/>
</dbReference>